<dbReference type="Gene3D" id="3.40.50.300">
    <property type="entry name" value="P-loop containing nucleotide triphosphate hydrolases"/>
    <property type="match status" value="1"/>
</dbReference>
<dbReference type="AlphaFoldDB" id="A0A7W5CBX8"/>
<dbReference type="Proteomes" id="UP000518605">
    <property type="component" value="Unassembled WGS sequence"/>
</dbReference>
<dbReference type="RefSeq" id="WP_183569038.1">
    <property type="nucleotide sequence ID" value="NZ_CBCSLB010000019.1"/>
</dbReference>
<sequence length="388" mass="43894">MMKYQLGVAVSDTEYLRRLADYIRDSKYSEQWQIVAFTHSEACKRYVKQGYKLDMLIAQPVLLAEIKPMLPKLTVIALVLAFGESTEEHELQQYQPLPRLLQRMSEIHARSKVLPGQAPTLEDRAAGTRVLAVCSASGGTGKTGLALHIAHAASLHRFRTFYLNLERWNSSESWLGTNRGEDFQKQEARKEEGLSELLYCLKTQSGQAGKWLLEHRKRDALLGADYLALCTNLEDRLTLNEEDTAWLLDAISASGQYDLIIVDMDSDLDGTHISVFEKSNLVLWVSNSSASARQKQNMVLRYGEQKWDERFTRMLGKFTYVDNQAISNQTVGIREMAEGDPASFQMPEIADWRGASDVKLLSSPLYRAAADQLFKQLFLEGEGMIAER</sequence>
<accession>A0A7W5CBX8</accession>
<dbReference type="SUPFAM" id="SSF52540">
    <property type="entry name" value="P-loop containing nucleoside triphosphate hydrolases"/>
    <property type="match status" value="1"/>
</dbReference>
<protein>
    <submittedName>
        <fullName evidence="1">Mrp family chromosome partitioning ATPase</fullName>
    </submittedName>
</protein>
<organism evidence="1 2">
    <name type="scientific">Paenibacillus endophyticus</name>
    <dbReference type="NCBI Taxonomy" id="1294268"/>
    <lineage>
        <taxon>Bacteria</taxon>
        <taxon>Bacillati</taxon>
        <taxon>Bacillota</taxon>
        <taxon>Bacilli</taxon>
        <taxon>Bacillales</taxon>
        <taxon>Paenibacillaceae</taxon>
        <taxon>Paenibacillus</taxon>
    </lineage>
</organism>
<dbReference type="EMBL" id="JACHXW010000019">
    <property type="protein sequence ID" value="MBB3154878.1"/>
    <property type="molecule type" value="Genomic_DNA"/>
</dbReference>
<evidence type="ECO:0000313" key="2">
    <source>
        <dbReference type="Proteomes" id="UP000518605"/>
    </source>
</evidence>
<dbReference type="InterPro" id="IPR027417">
    <property type="entry name" value="P-loop_NTPase"/>
</dbReference>
<reference evidence="1 2" key="1">
    <citation type="submission" date="2020-08" db="EMBL/GenBank/DDBJ databases">
        <title>Genomic Encyclopedia of Type Strains, Phase III (KMG-III): the genomes of soil and plant-associated and newly described type strains.</title>
        <authorList>
            <person name="Whitman W."/>
        </authorList>
    </citation>
    <scope>NUCLEOTIDE SEQUENCE [LARGE SCALE GENOMIC DNA]</scope>
    <source>
        <strain evidence="1 2">CECT 8234</strain>
    </source>
</reference>
<name>A0A7W5CBX8_9BACL</name>
<keyword evidence="2" id="KW-1185">Reference proteome</keyword>
<proteinExistence type="predicted"/>
<dbReference type="Gene3D" id="3.40.50.10850">
    <property type="entry name" value="Ntrc-like two-domain protein"/>
    <property type="match status" value="1"/>
</dbReference>
<comment type="caution">
    <text evidence="1">The sequence shown here is derived from an EMBL/GenBank/DDBJ whole genome shotgun (WGS) entry which is preliminary data.</text>
</comment>
<gene>
    <name evidence="1" type="ORF">FHS16_004960</name>
</gene>
<evidence type="ECO:0000313" key="1">
    <source>
        <dbReference type="EMBL" id="MBB3154878.1"/>
    </source>
</evidence>